<dbReference type="RefSeq" id="WP_369220584.1">
    <property type="nucleotide sequence ID" value="NZ_CP163441.1"/>
</dbReference>
<protein>
    <recommendedName>
        <fullName evidence="2">Polyketide cyclase</fullName>
    </recommendedName>
</protein>
<evidence type="ECO:0000313" key="1">
    <source>
        <dbReference type="EMBL" id="XDQ40823.1"/>
    </source>
</evidence>
<organism evidence="1">
    <name type="scientific">Streptomyces sp. R39</name>
    <dbReference type="NCBI Taxonomy" id="3238631"/>
    <lineage>
        <taxon>Bacteria</taxon>
        <taxon>Bacillati</taxon>
        <taxon>Actinomycetota</taxon>
        <taxon>Actinomycetes</taxon>
        <taxon>Kitasatosporales</taxon>
        <taxon>Streptomycetaceae</taxon>
        <taxon>Streptomyces</taxon>
    </lineage>
</organism>
<gene>
    <name evidence="1" type="ORF">AB5J52_00125</name>
</gene>
<reference evidence="1" key="1">
    <citation type="submission" date="2024-07" db="EMBL/GenBank/DDBJ databases">
        <authorList>
            <person name="Yu S.T."/>
        </authorList>
    </citation>
    <scope>NUCLEOTIDE SEQUENCE</scope>
    <source>
        <strain evidence="1">R39</strain>
    </source>
</reference>
<accession>A0AB39QHM3</accession>
<name>A0AB39QHM3_9ACTN</name>
<dbReference type="EMBL" id="CP163441">
    <property type="protein sequence ID" value="XDQ40823.1"/>
    <property type="molecule type" value="Genomic_DNA"/>
</dbReference>
<proteinExistence type="predicted"/>
<sequence>MAVEKLLGVLREIGAHEQVSALVARDPAAHAAFGDSTAVEGLLGVLREVGAHEQVTARTERLAAEGHFFAFIELGGHRGQFRFGREPDGSVASSWSWNDLD</sequence>
<evidence type="ECO:0008006" key="2">
    <source>
        <dbReference type="Google" id="ProtNLM"/>
    </source>
</evidence>
<dbReference type="AlphaFoldDB" id="A0AB39QHM3"/>